<protein>
    <submittedName>
        <fullName evidence="2">Uncharacterized protein</fullName>
    </submittedName>
</protein>
<evidence type="ECO:0000313" key="2">
    <source>
        <dbReference type="Ensembl" id="ENSDNVP00000020004.1"/>
    </source>
</evidence>
<dbReference type="Proteomes" id="UP000694423">
    <property type="component" value="Unplaced"/>
</dbReference>
<dbReference type="AlphaFoldDB" id="A0A8C4K9P2"/>
<reference evidence="2" key="2">
    <citation type="submission" date="2025-09" db="UniProtKB">
        <authorList>
            <consortium name="Ensembl"/>
        </authorList>
    </citation>
    <scope>IDENTIFICATION</scope>
</reference>
<accession>A0A8C4K9P2</accession>
<feature type="signal peptide" evidence="1">
    <location>
        <begin position="1"/>
        <end position="22"/>
    </location>
</feature>
<dbReference type="Ensembl" id="ENSDNVT00000024110.1">
    <property type="protein sequence ID" value="ENSDNVP00000020004.1"/>
    <property type="gene ID" value="ENSDNVG00000013983.1"/>
</dbReference>
<evidence type="ECO:0000256" key="1">
    <source>
        <dbReference type="SAM" id="SignalP"/>
    </source>
</evidence>
<name>A0A8C4K9P2_DRONO</name>
<keyword evidence="3" id="KW-1185">Reference proteome</keyword>
<feature type="chain" id="PRO_5034488961" evidence="1">
    <location>
        <begin position="23"/>
        <end position="124"/>
    </location>
</feature>
<proteinExistence type="predicted"/>
<reference evidence="2" key="1">
    <citation type="submission" date="2025-08" db="UniProtKB">
        <authorList>
            <consortium name="Ensembl"/>
        </authorList>
    </citation>
    <scope>IDENTIFICATION</scope>
</reference>
<keyword evidence="1" id="KW-0732">Signal</keyword>
<evidence type="ECO:0000313" key="3">
    <source>
        <dbReference type="Proteomes" id="UP000694423"/>
    </source>
</evidence>
<sequence length="124" mass="13799">EFACATLIQLLSLFQCCSRTLAMSVFSQLEIQRAQPSVFSHLQVSHQEVQPNTPFRRIDTAASFIGFGSSVIGYISISLFRSMVAFLTNLAKSQVLTFSCFLYPFSSVPPPRILAVPVPIFNYL</sequence>
<organism evidence="2 3">
    <name type="scientific">Dromaius novaehollandiae</name>
    <name type="common">Emu</name>
    <dbReference type="NCBI Taxonomy" id="8790"/>
    <lineage>
        <taxon>Eukaryota</taxon>
        <taxon>Metazoa</taxon>
        <taxon>Chordata</taxon>
        <taxon>Craniata</taxon>
        <taxon>Vertebrata</taxon>
        <taxon>Euteleostomi</taxon>
        <taxon>Archelosauria</taxon>
        <taxon>Archosauria</taxon>
        <taxon>Dinosauria</taxon>
        <taxon>Saurischia</taxon>
        <taxon>Theropoda</taxon>
        <taxon>Coelurosauria</taxon>
        <taxon>Aves</taxon>
        <taxon>Palaeognathae</taxon>
        <taxon>Casuariiformes</taxon>
        <taxon>Dromaiidae</taxon>
        <taxon>Dromaius</taxon>
    </lineage>
</organism>